<comment type="caution">
    <text evidence="1">The sequence shown here is derived from an EMBL/GenBank/DDBJ whole genome shotgun (WGS) entry which is preliminary data.</text>
</comment>
<evidence type="ECO:0000313" key="2">
    <source>
        <dbReference type="Proteomes" id="UP000190896"/>
    </source>
</evidence>
<dbReference type="AlphaFoldDB" id="A0A1T2KQG8"/>
<organism evidence="1 2">
    <name type="scientific">Solemya velesiana gill symbiont</name>
    <dbReference type="NCBI Taxonomy" id="1918948"/>
    <lineage>
        <taxon>Bacteria</taxon>
        <taxon>Pseudomonadati</taxon>
        <taxon>Pseudomonadota</taxon>
        <taxon>Gammaproteobacteria</taxon>
        <taxon>sulfur-oxidizing symbionts</taxon>
    </lineage>
</organism>
<keyword evidence="2" id="KW-1185">Reference proteome</keyword>
<name>A0A1T2KQG8_9GAMM</name>
<dbReference type="EMBL" id="MPRJ01000101">
    <property type="protein sequence ID" value="OOZ34940.1"/>
    <property type="molecule type" value="Genomic_DNA"/>
</dbReference>
<dbReference type="Proteomes" id="UP000190896">
    <property type="component" value="Unassembled WGS sequence"/>
</dbReference>
<dbReference type="RefSeq" id="WP_078488197.1">
    <property type="nucleotide sequence ID" value="NZ_MPRJ01000101.1"/>
</dbReference>
<gene>
    <name evidence="1" type="ORF">BOW51_11770</name>
</gene>
<evidence type="ECO:0000313" key="1">
    <source>
        <dbReference type="EMBL" id="OOZ34940.1"/>
    </source>
</evidence>
<accession>A0A1T2KQG8</accession>
<sequence length="228" mass="26009">MDKKDIKDAEDYIAAWSNARDTAFEFPPFDTPTSIDHPFMAKLKKDHNFLSAASKSDKCSPGDLAAAVAEGLLTYHDETEQPFTKNTLSQMSNCINRLLTITESTAIFESQSEQMLLIDLLRRLKVQTTPERGFKSGGNMLQQRKLIRSIAENTYGKEVKASTITELAAIIEPDIESDATRKRLDDIHPDEWKEYESDFFDQVLYPYVKLLRKHQKNLHGKNIGLFFT</sequence>
<protein>
    <submittedName>
        <fullName evidence="1">Uncharacterized protein</fullName>
    </submittedName>
</protein>
<proteinExistence type="predicted"/>
<reference evidence="1 2" key="1">
    <citation type="submission" date="2016-11" db="EMBL/GenBank/DDBJ databases">
        <title>Mixed transmission modes and dynamic genome evolution in an obligate animal-bacterial symbiosis.</title>
        <authorList>
            <person name="Russell S.L."/>
            <person name="Corbett-Detig R.B."/>
            <person name="Cavanaugh C.M."/>
        </authorList>
    </citation>
    <scope>NUCLEOTIDE SEQUENCE [LARGE SCALE GENOMIC DNA]</scope>
    <source>
        <strain evidence="1">Se-Cadez</strain>
    </source>
</reference>